<sequence length="157" mass="18266">MTQGQLVGKEGEMKNGEVARKRLKISVPNFDNSDLIKSYALTLVARCMNPEEQELKSLLVMFPKIWKMEERVTAADLGMGKFQFHFEKEEDIETVLEMQPYHFDYWMLSLARWQPRMPKNFPSEIPFWIKVEGVSLEFQLGGTKCQGKGEEEKEKGQ</sequence>
<evidence type="ECO:0000313" key="3">
    <source>
        <dbReference type="Proteomes" id="UP000264353"/>
    </source>
</evidence>
<dbReference type="EMBL" id="CM010632">
    <property type="protein sequence ID" value="RID62896.1"/>
    <property type="molecule type" value="Genomic_DNA"/>
</dbReference>
<proteinExistence type="predicted"/>
<dbReference type="OrthoDB" id="1108458at2759"/>
<dbReference type="Pfam" id="PF14111">
    <property type="entry name" value="DUF4283"/>
    <property type="match status" value="1"/>
</dbReference>
<dbReference type="PANTHER" id="PTHR31286:SF54">
    <property type="entry name" value="DUF4283 DOMAIN-CONTAINING PROTEIN"/>
    <property type="match status" value="1"/>
</dbReference>
<reference evidence="2 3" key="1">
    <citation type="submission" date="2018-06" db="EMBL/GenBank/DDBJ databases">
        <title>WGS assembly of Brassica rapa FPsc.</title>
        <authorList>
            <person name="Bowman J."/>
            <person name="Kohchi T."/>
            <person name="Yamato K."/>
            <person name="Jenkins J."/>
            <person name="Shu S."/>
            <person name="Ishizaki K."/>
            <person name="Yamaoka S."/>
            <person name="Nishihama R."/>
            <person name="Nakamura Y."/>
            <person name="Berger F."/>
            <person name="Adam C."/>
            <person name="Aki S."/>
            <person name="Althoff F."/>
            <person name="Araki T."/>
            <person name="Arteaga-Vazquez M."/>
            <person name="Balasubrmanian S."/>
            <person name="Bauer D."/>
            <person name="Boehm C."/>
            <person name="Briginshaw L."/>
            <person name="Caballero-Perez J."/>
            <person name="Catarino B."/>
            <person name="Chen F."/>
            <person name="Chiyoda S."/>
            <person name="Chovatia M."/>
            <person name="Davies K."/>
            <person name="Delmans M."/>
            <person name="Demura T."/>
            <person name="Dierschke T."/>
            <person name="Dolan L."/>
            <person name="Dorantes-Acosta A."/>
            <person name="Eklund D."/>
            <person name="Florent S."/>
            <person name="Flores-Sandoval E."/>
            <person name="Fujiyama A."/>
            <person name="Fukuzawa H."/>
            <person name="Galik B."/>
            <person name="Grimanelli D."/>
            <person name="Grimwood J."/>
            <person name="Grossniklaus U."/>
            <person name="Hamada T."/>
            <person name="Haseloff J."/>
            <person name="Hetherington A."/>
            <person name="Higo A."/>
            <person name="Hirakawa Y."/>
            <person name="Hundley H."/>
            <person name="Ikeda Y."/>
            <person name="Inoue K."/>
            <person name="Inoue S."/>
            <person name="Ishida S."/>
            <person name="Jia Q."/>
            <person name="Kakita M."/>
            <person name="Kanazawa T."/>
            <person name="Kawai Y."/>
            <person name="Kawashima T."/>
            <person name="Kennedy M."/>
            <person name="Kinose K."/>
            <person name="Kinoshita T."/>
            <person name="Kohara Y."/>
            <person name="Koide E."/>
            <person name="Komatsu K."/>
            <person name="Kopischke S."/>
            <person name="Kubo M."/>
            <person name="Kyozuka J."/>
            <person name="Lagercrantz U."/>
            <person name="Lin S."/>
            <person name="Lindquist E."/>
            <person name="Lipzen A."/>
            <person name="Lu C."/>
            <person name="Luna E."/>
            <person name="Martienssen R."/>
            <person name="Minamino N."/>
            <person name="Mizutani M."/>
            <person name="Mizutani M."/>
            <person name="Mochizuki N."/>
            <person name="Monte I."/>
            <person name="Mosher R."/>
            <person name="Nagasaki H."/>
            <person name="Nakagami H."/>
            <person name="Naramoto S."/>
            <person name="Nishitani K."/>
            <person name="Ohtani M."/>
            <person name="Okamoto T."/>
            <person name="Okumura M."/>
            <person name="Phillips J."/>
            <person name="Pollak B."/>
            <person name="Reinders A."/>
            <person name="Roevekamp M."/>
            <person name="Sano R."/>
            <person name="Sawa S."/>
            <person name="Schmid M."/>
            <person name="Shirakawa M."/>
            <person name="Solano R."/>
            <person name="Spunde A."/>
            <person name="Suetsugu N."/>
            <person name="Sugano S."/>
            <person name="Sugiyama A."/>
            <person name="Sun R."/>
            <person name="Suzuki Y."/>
            <person name="Takenaka M."/>
            <person name="Takezawa D."/>
            <person name="Tomogane H."/>
            <person name="Tsuzuki M."/>
            <person name="Ueda T."/>
            <person name="Umeda M."/>
            <person name="Ward J."/>
            <person name="Watanabe Y."/>
            <person name="Yazaki K."/>
            <person name="Yokoyama R."/>
            <person name="Yoshitake Y."/>
            <person name="Yotsui I."/>
            <person name="Zachgo S."/>
            <person name="Schmutz J."/>
        </authorList>
    </citation>
    <scope>NUCLEOTIDE SEQUENCE [LARGE SCALE GENOMIC DNA]</scope>
    <source>
        <strain evidence="3">cv. B-3</strain>
    </source>
</reference>
<accession>A0A397ZIL0</accession>
<dbReference type="InterPro" id="IPR040256">
    <property type="entry name" value="At4g02000-like"/>
</dbReference>
<dbReference type="PANTHER" id="PTHR31286">
    <property type="entry name" value="GLYCINE-RICH CELL WALL STRUCTURAL PROTEIN 1.8-LIKE"/>
    <property type="match status" value="1"/>
</dbReference>
<evidence type="ECO:0000313" key="2">
    <source>
        <dbReference type="EMBL" id="RID62896.1"/>
    </source>
</evidence>
<dbReference type="InterPro" id="IPR025558">
    <property type="entry name" value="DUF4283"/>
</dbReference>
<name>A0A397ZIL0_BRACM</name>
<organism evidence="2 3">
    <name type="scientific">Brassica campestris</name>
    <name type="common">Field mustard</name>
    <dbReference type="NCBI Taxonomy" id="3711"/>
    <lineage>
        <taxon>Eukaryota</taxon>
        <taxon>Viridiplantae</taxon>
        <taxon>Streptophyta</taxon>
        <taxon>Embryophyta</taxon>
        <taxon>Tracheophyta</taxon>
        <taxon>Spermatophyta</taxon>
        <taxon>Magnoliopsida</taxon>
        <taxon>eudicotyledons</taxon>
        <taxon>Gunneridae</taxon>
        <taxon>Pentapetalae</taxon>
        <taxon>rosids</taxon>
        <taxon>malvids</taxon>
        <taxon>Brassicales</taxon>
        <taxon>Brassicaceae</taxon>
        <taxon>Brassiceae</taxon>
        <taxon>Brassica</taxon>
    </lineage>
</organism>
<evidence type="ECO:0000259" key="1">
    <source>
        <dbReference type="Pfam" id="PF14111"/>
    </source>
</evidence>
<feature type="domain" description="DUF4283" evidence="1">
    <location>
        <begin position="41"/>
        <end position="116"/>
    </location>
</feature>
<protein>
    <recommendedName>
        <fullName evidence="1">DUF4283 domain-containing protein</fullName>
    </recommendedName>
</protein>
<dbReference type="AlphaFoldDB" id="A0A397ZIL0"/>
<dbReference type="Proteomes" id="UP000264353">
    <property type="component" value="Chromosome A5"/>
</dbReference>
<gene>
    <name evidence="2" type="ORF">BRARA_E01937</name>
</gene>
<dbReference type="KEGG" id="brp:103868884"/>